<gene>
    <name evidence="1" type="ORF">HXX02_16945</name>
</gene>
<sequence>MMTEDQARDALVGLVKKYLPSGAKENKLIKIINDTSRPGLPVRGVLESMKGKTTEYSDSDKKLIEELIYLYG</sequence>
<comment type="caution">
    <text evidence="1">The sequence shown here is derived from an EMBL/GenBank/DDBJ whole genome shotgun (WGS) entry which is preliminary data.</text>
</comment>
<evidence type="ECO:0000313" key="1">
    <source>
        <dbReference type="EMBL" id="MCQ3831124.1"/>
    </source>
</evidence>
<reference evidence="1" key="1">
    <citation type="thesis" date="2020" institute="Technische Universitat Dresden" country="Dresden, Germany">
        <title>The Agarolytic System of Microbulbifer elongatus PORT2, Isolated from Batu Karas, Pangandaran West Java Indonesia.</title>
        <authorList>
            <person name="Anggraeni S.R."/>
        </authorList>
    </citation>
    <scope>NUCLEOTIDE SEQUENCE</scope>
    <source>
        <strain evidence="1">PORT2</strain>
    </source>
</reference>
<protein>
    <submittedName>
        <fullName evidence="1">Uncharacterized protein</fullName>
    </submittedName>
</protein>
<accession>A0ABT1P7N0</accession>
<keyword evidence="2" id="KW-1185">Reference proteome</keyword>
<proteinExistence type="predicted"/>
<name>A0ABT1P7N0_9GAMM</name>
<dbReference type="Proteomes" id="UP001205566">
    <property type="component" value="Unassembled WGS sequence"/>
</dbReference>
<organism evidence="1 2">
    <name type="scientific">Microbulbifer elongatus</name>
    <dbReference type="NCBI Taxonomy" id="86173"/>
    <lineage>
        <taxon>Bacteria</taxon>
        <taxon>Pseudomonadati</taxon>
        <taxon>Pseudomonadota</taxon>
        <taxon>Gammaproteobacteria</taxon>
        <taxon>Cellvibrionales</taxon>
        <taxon>Microbulbiferaceae</taxon>
        <taxon>Microbulbifer</taxon>
    </lineage>
</organism>
<dbReference type="RefSeq" id="WP_255876058.1">
    <property type="nucleotide sequence ID" value="NZ_JACASI010000049.1"/>
</dbReference>
<dbReference type="EMBL" id="JACASI010000049">
    <property type="protein sequence ID" value="MCQ3831124.1"/>
    <property type="molecule type" value="Genomic_DNA"/>
</dbReference>
<evidence type="ECO:0000313" key="2">
    <source>
        <dbReference type="Proteomes" id="UP001205566"/>
    </source>
</evidence>